<feature type="domain" description="DUF6314" evidence="1">
    <location>
        <begin position="18"/>
        <end position="165"/>
    </location>
</feature>
<dbReference type="InterPro" id="IPR045632">
    <property type="entry name" value="DUF6314"/>
</dbReference>
<evidence type="ECO:0000313" key="2">
    <source>
        <dbReference type="EMBL" id="CAE0144919.1"/>
    </source>
</evidence>
<dbReference type="AlphaFoldDB" id="A0A7S3FEY7"/>
<name>A0A7S3FEY7_9EUKA</name>
<evidence type="ECO:0000259" key="1">
    <source>
        <dbReference type="Pfam" id="PF19834"/>
    </source>
</evidence>
<protein>
    <recommendedName>
        <fullName evidence="1">DUF6314 domain-containing protein</fullName>
    </recommendedName>
</protein>
<proteinExistence type="predicted"/>
<dbReference type="EMBL" id="HBHX01064262">
    <property type="protein sequence ID" value="CAE0144919.1"/>
    <property type="molecule type" value="Transcribed_RNA"/>
</dbReference>
<gene>
    <name evidence="2" type="ORF">HERI1096_LOCUS35578</name>
</gene>
<accession>A0A7S3FEY7</accession>
<sequence length="173" mass="19093">MYLALWPPRTAAALRSYLDGAWRLEKTMKYSAGGVTGTFSGGATFTPLQHETRDLLTYIEEGQAVLGPERATFTARKLLLWDFSDPMAAVFFDEATERSPAAIWEGARFFHHIDLEGDGPSSFIHHCTPDLYEGAFALGGPDRFELTWHISGPKKDGVIHNTFIRCSEGAAPA</sequence>
<dbReference type="Pfam" id="PF19834">
    <property type="entry name" value="DUF6314"/>
    <property type="match status" value="1"/>
</dbReference>
<reference evidence="2" key="1">
    <citation type="submission" date="2021-01" db="EMBL/GenBank/DDBJ databases">
        <authorList>
            <person name="Corre E."/>
            <person name="Pelletier E."/>
            <person name="Niang G."/>
            <person name="Scheremetjew M."/>
            <person name="Finn R."/>
            <person name="Kale V."/>
            <person name="Holt S."/>
            <person name="Cochrane G."/>
            <person name="Meng A."/>
            <person name="Brown T."/>
            <person name="Cohen L."/>
        </authorList>
    </citation>
    <scope>NUCLEOTIDE SEQUENCE</scope>
    <source>
        <strain evidence="2">CCMP281</strain>
    </source>
</reference>
<organism evidence="2">
    <name type="scientific">Haptolina ericina</name>
    <dbReference type="NCBI Taxonomy" id="156174"/>
    <lineage>
        <taxon>Eukaryota</taxon>
        <taxon>Haptista</taxon>
        <taxon>Haptophyta</taxon>
        <taxon>Prymnesiophyceae</taxon>
        <taxon>Prymnesiales</taxon>
        <taxon>Prymnesiaceae</taxon>
        <taxon>Haptolina</taxon>
    </lineage>
</organism>